<evidence type="ECO:0000259" key="1">
    <source>
        <dbReference type="Pfam" id="PF06568"/>
    </source>
</evidence>
<dbReference type="AlphaFoldDB" id="A0A238KMD7"/>
<protein>
    <recommendedName>
        <fullName evidence="1">YjiS-like domain-containing protein</fullName>
    </recommendedName>
</protein>
<proteinExistence type="predicted"/>
<keyword evidence="3" id="KW-1185">Reference proteome</keyword>
<gene>
    <name evidence="2" type="ORF">MAA8898_02915</name>
</gene>
<evidence type="ECO:0000313" key="2">
    <source>
        <dbReference type="EMBL" id="SMX43837.1"/>
    </source>
</evidence>
<sequence>MAFATDNFSNTQTGFGARVSSLITAYQTRRAKSRVFRQTYAELSTLSDRDLADLGLARSEIRRVAWQAANEA</sequence>
<dbReference type="EMBL" id="FXYF01000007">
    <property type="protein sequence ID" value="SMX43837.1"/>
    <property type="molecule type" value="Genomic_DNA"/>
</dbReference>
<reference evidence="2 3" key="1">
    <citation type="submission" date="2017-05" db="EMBL/GenBank/DDBJ databases">
        <authorList>
            <person name="Song R."/>
            <person name="Chenine A.L."/>
            <person name="Ruprecht R.M."/>
        </authorList>
    </citation>
    <scope>NUCLEOTIDE SEQUENCE [LARGE SCALE GENOMIC DNA]</scope>
    <source>
        <strain evidence="2 3">CECT 8898</strain>
    </source>
</reference>
<organism evidence="2 3">
    <name type="scientific">Maliponia aquimaris</name>
    <dbReference type="NCBI Taxonomy" id="1673631"/>
    <lineage>
        <taxon>Bacteria</taxon>
        <taxon>Pseudomonadati</taxon>
        <taxon>Pseudomonadota</taxon>
        <taxon>Alphaproteobacteria</taxon>
        <taxon>Rhodobacterales</taxon>
        <taxon>Paracoccaceae</taxon>
        <taxon>Maliponia</taxon>
    </lineage>
</organism>
<accession>A0A238KMD7</accession>
<feature type="domain" description="YjiS-like" evidence="1">
    <location>
        <begin position="34"/>
        <end position="62"/>
    </location>
</feature>
<dbReference type="OrthoDB" id="8244198at2"/>
<dbReference type="Proteomes" id="UP000207598">
    <property type="component" value="Unassembled WGS sequence"/>
</dbReference>
<dbReference type="InterPro" id="IPR009506">
    <property type="entry name" value="YjiS-like"/>
</dbReference>
<name>A0A238KMD7_9RHOB</name>
<evidence type="ECO:0000313" key="3">
    <source>
        <dbReference type="Proteomes" id="UP000207598"/>
    </source>
</evidence>
<dbReference type="Pfam" id="PF06568">
    <property type="entry name" value="YjiS-like"/>
    <property type="match status" value="1"/>
</dbReference>